<dbReference type="EMBL" id="JACEIK010001155">
    <property type="protein sequence ID" value="MCD7466566.1"/>
    <property type="molecule type" value="Genomic_DNA"/>
</dbReference>
<protein>
    <recommendedName>
        <fullName evidence="2">RNase H type-1 domain-containing protein</fullName>
    </recommendedName>
</protein>
<name>A0ABS8T692_DATST</name>
<gene>
    <name evidence="3" type="ORF">HAX54_003394</name>
</gene>
<evidence type="ECO:0000313" key="3">
    <source>
        <dbReference type="EMBL" id="MCD7466566.1"/>
    </source>
</evidence>
<comment type="caution">
    <text evidence="3">The sequence shown here is derived from an EMBL/GenBank/DDBJ whole genome shotgun (WGS) entry which is preliminary data.</text>
</comment>
<evidence type="ECO:0000259" key="2">
    <source>
        <dbReference type="Pfam" id="PF13456"/>
    </source>
</evidence>
<accession>A0ABS8T692</accession>
<reference evidence="3 4" key="1">
    <citation type="journal article" date="2021" name="BMC Genomics">
        <title>Datura genome reveals duplications of psychoactive alkaloid biosynthetic genes and high mutation rate following tissue culture.</title>
        <authorList>
            <person name="Rajewski A."/>
            <person name="Carter-House D."/>
            <person name="Stajich J."/>
            <person name="Litt A."/>
        </authorList>
    </citation>
    <scope>NUCLEOTIDE SEQUENCE [LARGE SCALE GENOMIC DNA]</scope>
    <source>
        <strain evidence="3">AR-01</strain>
    </source>
</reference>
<organism evidence="3 4">
    <name type="scientific">Datura stramonium</name>
    <name type="common">Jimsonweed</name>
    <name type="synonym">Common thornapple</name>
    <dbReference type="NCBI Taxonomy" id="4076"/>
    <lineage>
        <taxon>Eukaryota</taxon>
        <taxon>Viridiplantae</taxon>
        <taxon>Streptophyta</taxon>
        <taxon>Embryophyta</taxon>
        <taxon>Tracheophyta</taxon>
        <taxon>Spermatophyta</taxon>
        <taxon>Magnoliopsida</taxon>
        <taxon>eudicotyledons</taxon>
        <taxon>Gunneridae</taxon>
        <taxon>Pentapetalae</taxon>
        <taxon>asterids</taxon>
        <taxon>lamiids</taxon>
        <taxon>Solanales</taxon>
        <taxon>Solanaceae</taxon>
        <taxon>Solanoideae</taxon>
        <taxon>Datureae</taxon>
        <taxon>Datura</taxon>
    </lineage>
</organism>
<evidence type="ECO:0000256" key="1">
    <source>
        <dbReference type="SAM" id="MobiDB-lite"/>
    </source>
</evidence>
<feature type="domain" description="RNase H type-1" evidence="2">
    <location>
        <begin position="1"/>
        <end position="77"/>
    </location>
</feature>
<dbReference type="Pfam" id="PF13456">
    <property type="entry name" value="RVT_3"/>
    <property type="match status" value="1"/>
</dbReference>
<evidence type="ECO:0000313" key="4">
    <source>
        <dbReference type="Proteomes" id="UP000823775"/>
    </source>
</evidence>
<keyword evidence="4" id="KW-1185">Reference proteome</keyword>
<dbReference type="InterPro" id="IPR002156">
    <property type="entry name" value="RNaseH_domain"/>
</dbReference>
<feature type="region of interest" description="Disordered" evidence="1">
    <location>
        <begin position="192"/>
        <end position="212"/>
    </location>
</feature>
<dbReference type="Proteomes" id="UP000823775">
    <property type="component" value="Unassembled WGS sequence"/>
</dbReference>
<sequence>MVELEALMQGLQLTISYKFYPIEIKIDSTEILEQLEHAHPIYESTIEYFRLLLRKLGNPPVRLNFQQANKVAVFLATQDSKLTKRSQTYILQTPPVEVENLLKAAQGVTSRKVVSLSTCNKLTCFENQSAQGTFIIALLATRRGKRLGSMACARQPSPGATSCTTRHCCSALARVRQPSSQSDEACAAAHSPRDKACNASMRKATRQGFQDG</sequence>
<proteinExistence type="predicted"/>